<dbReference type="PANTHER" id="PTHR42781:SF4">
    <property type="entry name" value="SPERMIDINE_PUTRESCINE IMPORT ATP-BINDING PROTEIN POTA"/>
    <property type="match status" value="1"/>
</dbReference>
<dbReference type="InterPro" id="IPR003439">
    <property type="entry name" value="ABC_transporter-like_ATP-bd"/>
</dbReference>
<keyword evidence="2" id="KW-0813">Transport</keyword>
<comment type="similarity">
    <text evidence="1">Belongs to the ABC transporter superfamily.</text>
</comment>
<name>A0A1F4XJ32_9BACT</name>
<dbReference type="SMART" id="SM00382">
    <property type="entry name" value="AAA"/>
    <property type="match status" value="1"/>
</dbReference>
<dbReference type="AlphaFoldDB" id="A0A1F4XJ32"/>
<dbReference type="Gene3D" id="3.40.50.300">
    <property type="entry name" value="P-loop containing nucleotide triphosphate hydrolases"/>
    <property type="match status" value="1"/>
</dbReference>
<evidence type="ECO:0000256" key="3">
    <source>
        <dbReference type="ARBA" id="ARBA00022741"/>
    </source>
</evidence>
<evidence type="ECO:0000259" key="5">
    <source>
        <dbReference type="PROSITE" id="PS50893"/>
    </source>
</evidence>
<dbReference type="PROSITE" id="PS00211">
    <property type="entry name" value="ABC_TRANSPORTER_1"/>
    <property type="match status" value="1"/>
</dbReference>
<feature type="domain" description="ABC transporter" evidence="5">
    <location>
        <begin position="2"/>
        <end position="225"/>
    </location>
</feature>
<dbReference type="PROSITE" id="PS50893">
    <property type="entry name" value="ABC_TRANSPORTER_2"/>
    <property type="match status" value="1"/>
</dbReference>
<dbReference type="GO" id="GO:0005886">
    <property type="term" value="C:plasma membrane"/>
    <property type="evidence" value="ECO:0007669"/>
    <property type="project" value="UniProtKB-ARBA"/>
</dbReference>
<dbReference type="Pfam" id="PF00005">
    <property type="entry name" value="ABC_tran"/>
    <property type="match status" value="1"/>
</dbReference>
<dbReference type="EMBL" id="MEWR01000023">
    <property type="protein sequence ID" value="OGC81590.1"/>
    <property type="molecule type" value="Genomic_DNA"/>
</dbReference>
<keyword evidence="3" id="KW-0547">Nucleotide-binding</keyword>
<sequence length="225" mass="25192">MIRFDQVVKTYGKRIVLDNVSFEIAGGEFVSVVGRSGAGKTTIAKLILGVEKPDLGIVSVDGLIIAEMRSRTLQRLRRRVGMVFQDYRLLSNKTVFENIAFALEVADTAEEDVFMNVNRVLQDLDLVHLQHNFPRELSGGEQQRVAIARAMVHGPSLLIADEPTGNLDPEGTHNILSILKKIHQSGTTVILTTHDPEVVNFFRSRVIWLDEGKVRMDKEKSLYPV</sequence>
<dbReference type="FunFam" id="3.40.50.300:FF:000056">
    <property type="entry name" value="Cell division ATP-binding protein FtsE"/>
    <property type="match status" value="1"/>
</dbReference>
<evidence type="ECO:0000256" key="4">
    <source>
        <dbReference type="ARBA" id="ARBA00022840"/>
    </source>
</evidence>
<evidence type="ECO:0000313" key="7">
    <source>
        <dbReference type="Proteomes" id="UP000177614"/>
    </source>
</evidence>
<dbReference type="SUPFAM" id="SSF52540">
    <property type="entry name" value="P-loop containing nucleoside triphosphate hydrolases"/>
    <property type="match status" value="1"/>
</dbReference>
<organism evidence="6 7">
    <name type="scientific">Candidatus Abawacabacteria bacterium RBG_16_42_10</name>
    <dbReference type="NCBI Taxonomy" id="1817814"/>
    <lineage>
        <taxon>Bacteria</taxon>
        <taxon>Candidatus Abawacaibacteriota</taxon>
    </lineage>
</organism>
<gene>
    <name evidence="6" type="ORF">A2V81_04920</name>
</gene>
<dbReference type="InterPro" id="IPR050093">
    <property type="entry name" value="ABC_SmlMolc_Importer"/>
</dbReference>
<dbReference type="GO" id="GO:0005524">
    <property type="term" value="F:ATP binding"/>
    <property type="evidence" value="ECO:0007669"/>
    <property type="project" value="UniProtKB-KW"/>
</dbReference>
<dbReference type="PANTHER" id="PTHR42781">
    <property type="entry name" value="SPERMIDINE/PUTRESCINE IMPORT ATP-BINDING PROTEIN POTA"/>
    <property type="match status" value="1"/>
</dbReference>
<dbReference type="STRING" id="1817814.A2V81_04920"/>
<keyword evidence="4" id="KW-0067">ATP-binding</keyword>
<proteinExistence type="inferred from homology"/>
<dbReference type="Proteomes" id="UP000177614">
    <property type="component" value="Unassembled WGS sequence"/>
</dbReference>
<dbReference type="InterPro" id="IPR017871">
    <property type="entry name" value="ABC_transporter-like_CS"/>
</dbReference>
<dbReference type="InterPro" id="IPR027417">
    <property type="entry name" value="P-loop_NTPase"/>
</dbReference>
<protein>
    <recommendedName>
        <fullName evidence="5">ABC transporter domain-containing protein</fullName>
    </recommendedName>
</protein>
<accession>A0A1F4XJ32</accession>
<comment type="caution">
    <text evidence="6">The sequence shown here is derived from an EMBL/GenBank/DDBJ whole genome shotgun (WGS) entry which is preliminary data.</text>
</comment>
<evidence type="ECO:0000313" key="6">
    <source>
        <dbReference type="EMBL" id="OGC81590.1"/>
    </source>
</evidence>
<dbReference type="GO" id="GO:0016887">
    <property type="term" value="F:ATP hydrolysis activity"/>
    <property type="evidence" value="ECO:0007669"/>
    <property type="project" value="InterPro"/>
</dbReference>
<reference evidence="6 7" key="1">
    <citation type="journal article" date="2016" name="Nat. Commun.">
        <title>Thousands of microbial genomes shed light on interconnected biogeochemical processes in an aquifer system.</title>
        <authorList>
            <person name="Anantharaman K."/>
            <person name="Brown C.T."/>
            <person name="Hug L.A."/>
            <person name="Sharon I."/>
            <person name="Castelle C.J."/>
            <person name="Probst A.J."/>
            <person name="Thomas B.C."/>
            <person name="Singh A."/>
            <person name="Wilkins M.J."/>
            <person name="Karaoz U."/>
            <person name="Brodie E.L."/>
            <person name="Williams K.H."/>
            <person name="Hubbard S.S."/>
            <person name="Banfield J.F."/>
        </authorList>
    </citation>
    <scope>NUCLEOTIDE SEQUENCE [LARGE SCALE GENOMIC DNA]</scope>
</reference>
<dbReference type="InterPro" id="IPR003593">
    <property type="entry name" value="AAA+_ATPase"/>
</dbReference>
<evidence type="ECO:0000256" key="1">
    <source>
        <dbReference type="ARBA" id="ARBA00005417"/>
    </source>
</evidence>
<evidence type="ECO:0000256" key="2">
    <source>
        <dbReference type="ARBA" id="ARBA00022448"/>
    </source>
</evidence>